<protein>
    <recommendedName>
        <fullName evidence="2">Methyltransferase domain-containing protein</fullName>
    </recommendedName>
</protein>
<accession>A0ABM1XRB6</accession>
<dbReference type="InterPro" id="IPR025714">
    <property type="entry name" value="Methyltranfer_dom"/>
</dbReference>
<keyword evidence="4" id="KW-1185">Reference proteome</keyword>
<name>A0ABM1XRB6_AEDAL</name>
<evidence type="ECO:0000259" key="2">
    <source>
        <dbReference type="Pfam" id="PF13679"/>
    </source>
</evidence>
<dbReference type="PANTHER" id="PTHR13369:SF0">
    <property type="entry name" value="GLUTATHIONE S-TRANSFERASE C-TERMINAL DOMAIN-CONTAINING PROTEIN"/>
    <property type="match status" value="1"/>
</dbReference>
<dbReference type="InterPro" id="IPR029063">
    <property type="entry name" value="SAM-dependent_MTases_sf"/>
</dbReference>
<reference evidence="4" key="1">
    <citation type="journal article" date="2015" name="Proc. Natl. Acad. Sci. U.S.A.">
        <title>Genome sequence of the Asian Tiger mosquito, Aedes albopictus, reveals insights into its biology, genetics, and evolution.</title>
        <authorList>
            <person name="Chen X.G."/>
            <person name="Jiang X."/>
            <person name="Gu J."/>
            <person name="Xu M."/>
            <person name="Wu Y."/>
            <person name="Deng Y."/>
            <person name="Zhang C."/>
            <person name="Bonizzoni M."/>
            <person name="Dermauw W."/>
            <person name="Vontas J."/>
            <person name="Armbruster P."/>
            <person name="Huang X."/>
            <person name="Yang Y."/>
            <person name="Zhang H."/>
            <person name="He W."/>
            <person name="Peng H."/>
            <person name="Liu Y."/>
            <person name="Wu K."/>
            <person name="Chen J."/>
            <person name="Lirakis M."/>
            <person name="Topalis P."/>
            <person name="Van Leeuwen T."/>
            <person name="Hall A.B."/>
            <person name="Jiang X."/>
            <person name="Thorpe C."/>
            <person name="Mueller R.L."/>
            <person name="Sun C."/>
            <person name="Waterhouse R.M."/>
            <person name="Yan G."/>
            <person name="Tu Z.J."/>
            <person name="Fang X."/>
            <person name="James A.A."/>
        </authorList>
    </citation>
    <scope>NUCLEOTIDE SEQUENCE [LARGE SCALE GENOMIC DNA]</scope>
    <source>
        <strain evidence="4">Foshan</strain>
    </source>
</reference>
<sequence length="592" mass="67452">MIHLYLEYYLKRCDDGTIAVKVPVESYVVVALSKYLRHPAIGGDLLVNFVQCKTGVEDRRDSVWLNLTEYEVSFFQAGEWPTTATFCQLPTLKNDAWIVSGLCGICRHITKFHQSYSPNPKNILGFKGNTLLAPAEVSMWTKFCEVDVEACVREVLQLPSSTSIVLPTDLGKLESHLAQPLKVHNIYKLVNNVQNVKVSSSQEYEKLSGETNRFNFHANHKFAEGYDKTLADVIIFICIHLISKRIPKERLLDHLPRIASWYDRVVSDDNCELLEVCEELLLNDQTQLGVLEAEQLEVEVPTSFSLYKADTKKLNLLGDKVLTTNQPEVLGILEKVKRLDLQVESSPNDRDDNLFEWDAVPLDAKPEGGKLPTKRIDRKKHQLECLANEVIALAKPGDIIVDFCSGTGHLGILLAFLLPDCTIYLLENKEESQQLAMDRVERLSLKNVVYFRCNLDYFKARFDIGVSLHACGVASDIVLEKCFTQRAKFVCCPCCYGKLYEFDRIRYPRSRVFQESELLLKEYLCLAHCADQTHDLDNSRTNVEKSHQGFYCMDIIDKDRLLLAEELGYSVVQKRLRPENCTPKNRLLIGTL</sequence>
<dbReference type="GeneID" id="134283902"/>
<dbReference type="Gene3D" id="3.40.50.150">
    <property type="entry name" value="Vaccinia Virus protein VP39"/>
    <property type="match status" value="1"/>
</dbReference>
<organism evidence="3 4">
    <name type="scientific">Aedes albopictus</name>
    <name type="common">Asian tiger mosquito</name>
    <name type="synonym">Stegomyia albopicta</name>
    <dbReference type="NCBI Taxonomy" id="7160"/>
    <lineage>
        <taxon>Eukaryota</taxon>
        <taxon>Metazoa</taxon>
        <taxon>Ecdysozoa</taxon>
        <taxon>Arthropoda</taxon>
        <taxon>Hexapoda</taxon>
        <taxon>Insecta</taxon>
        <taxon>Pterygota</taxon>
        <taxon>Neoptera</taxon>
        <taxon>Endopterygota</taxon>
        <taxon>Diptera</taxon>
        <taxon>Nematocera</taxon>
        <taxon>Culicoidea</taxon>
        <taxon>Culicidae</taxon>
        <taxon>Culicinae</taxon>
        <taxon>Aedini</taxon>
        <taxon>Aedes</taxon>
        <taxon>Stegomyia</taxon>
    </lineage>
</organism>
<dbReference type="Proteomes" id="UP000069940">
    <property type="component" value="Unassembled WGS sequence"/>
</dbReference>
<comment type="similarity">
    <text evidence="1">Belongs to the GSTCD family.</text>
</comment>
<reference evidence="3" key="2">
    <citation type="submission" date="2025-05" db="UniProtKB">
        <authorList>
            <consortium name="EnsemblMetazoa"/>
        </authorList>
    </citation>
    <scope>IDENTIFICATION</scope>
    <source>
        <strain evidence="3">Foshan</strain>
    </source>
</reference>
<dbReference type="Pfam" id="PF13679">
    <property type="entry name" value="Methyltransf_32"/>
    <property type="match status" value="1"/>
</dbReference>
<evidence type="ECO:0000256" key="1">
    <source>
        <dbReference type="ARBA" id="ARBA00008797"/>
    </source>
</evidence>
<dbReference type="SUPFAM" id="SSF53335">
    <property type="entry name" value="S-adenosyl-L-methionine-dependent methyltransferases"/>
    <property type="match status" value="1"/>
</dbReference>
<dbReference type="SUPFAM" id="SSF47616">
    <property type="entry name" value="GST C-terminal domain-like"/>
    <property type="match status" value="1"/>
</dbReference>
<feature type="domain" description="Methyltransferase" evidence="2">
    <location>
        <begin position="378"/>
        <end position="500"/>
    </location>
</feature>
<proteinExistence type="inferred from homology"/>
<dbReference type="RefSeq" id="XP_062707513.1">
    <property type="nucleotide sequence ID" value="XM_062851529.1"/>
</dbReference>
<evidence type="ECO:0000313" key="3">
    <source>
        <dbReference type="EnsemblMetazoa" id="AALFPA23_002093.P1748"/>
    </source>
</evidence>
<dbReference type="EnsemblMetazoa" id="AALFPA23_002093.R1748">
    <property type="protein sequence ID" value="AALFPA23_002093.P1748"/>
    <property type="gene ID" value="AALFPA23_002093"/>
</dbReference>
<evidence type="ECO:0000313" key="4">
    <source>
        <dbReference type="Proteomes" id="UP000069940"/>
    </source>
</evidence>
<dbReference type="InterPro" id="IPR036282">
    <property type="entry name" value="Glutathione-S-Trfase_C_sf"/>
</dbReference>
<dbReference type="PANTHER" id="PTHR13369">
    <property type="match status" value="1"/>
</dbReference>